<dbReference type="NCBIfam" id="TIGR02464">
    <property type="entry name" value="ribofla_fusion"/>
    <property type="match status" value="1"/>
</dbReference>
<comment type="caution">
    <text evidence="4">The sequence shown here is derived from an EMBL/GenBank/DDBJ whole genome shotgun (WGS) entry which is preliminary data.</text>
</comment>
<keyword evidence="5" id="KW-1185">Reference proteome</keyword>
<dbReference type="Gene3D" id="1.10.357.40">
    <property type="entry name" value="YbiA-like"/>
    <property type="match status" value="1"/>
</dbReference>
<evidence type="ECO:0000256" key="1">
    <source>
        <dbReference type="ARBA" id="ARBA00000022"/>
    </source>
</evidence>
<evidence type="ECO:0000313" key="4">
    <source>
        <dbReference type="EMBL" id="RCX17679.1"/>
    </source>
</evidence>
<comment type="catalytic activity">
    <reaction evidence="1">
        <text>5-amino-6-(5-phospho-D-ribosylamino)uracil + H2O = 5,6-diaminouracil + D-ribose 5-phosphate</text>
        <dbReference type="Rhea" id="RHEA:55020"/>
        <dbReference type="ChEBI" id="CHEBI:15377"/>
        <dbReference type="ChEBI" id="CHEBI:46252"/>
        <dbReference type="ChEBI" id="CHEBI:58453"/>
        <dbReference type="ChEBI" id="CHEBI:78346"/>
    </reaction>
</comment>
<evidence type="ECO:0000259" key="3">
    <source>
        <dbReference type="Pfam" id="PF08719"/>
    </source>
</evidence>
<dbReference type="Pfam" id="PF08719">
    <property type="entry name" value="NADAR"/>
    <property type="match status" value="1"/>
</dbReference>
<dbReference type="InterPro" id="IPR012816">
    <property type="entry name" value="NADAR"/>
</dbReference>
<dbReference type="SUPFAM" id="SSF143990">
    <property type="entry name" value="YbiA-like"/>
    <property type="match status" value="1"/>
</dbReference>
<feature type="domain" description="NADAR" evidence="3">
    <location>
        <begin position="22"/>
        <end position="162"/>
    </location>
</feature>
<sequence>MIYNLEELRKAYNAGNTFKFVFFWGHTPPKDGSVDKSCFSQWWMCPFKVEGTEYSCAEQFMMAEKARLFGDDEMLESILKAKHPKEMKAYGRAVQNFDKEIWDKECYGIVKRASLAKFSQNPMLGEYLKSTKNRILVEASPRDRIWGIGMGQSNPDESTLSWRKTGGYDSNLLFQPLSLPVAYSMFPVGAAHEYCPRPRPVYRHAVSNVRISLSRIASNR</sequence>
<evidence type="ECO:0000256" key="2">
    <source>
        <dbReference type="ARBA" id="ARBA00000751"/>
    </source>
</evidence>
<proteinExistence type="predicted"/>
<dbReference type="InterPro" id="IPR037238">
    <property type="entry name" value="YbiA-like_sf"/>
</dbReference>
<accession>A0A369B830</accession>
<protein>
    <recommendedName>
        <fullName evidence="3">NADAR domain-containing protein</fullName>
    </recommendedName>
</protein>
<reference evidence="4 5" key="1">
    <citation type="submission" date="2018-07" db="EMBL/GenBank/DDBJ databases">
        <title>Genomic Encyclopedia of Type Strains, Phase III (KMG-III): the genomes of soil and plant-associated and newly described type strains.</title>
        <authorList>
            <person name="Whitman W."/>
        </authorList>
    </citation>
    <scope>NUCLEOTIDE SEQUENCE [LARGE SCALE GENOMIC DNA]</scope>
    <source>
        <strain evidence="4 5">CECT 8333</strain>
    </source>
</reference>
<dbReference type="Proteomes" id="UP000253090">
    <property type="component" value="Unassembled WGS sequence"/>
</dbReference>
<gene>
    <name evidence="4" type="ORF">DFP94_10838</name>
</gene>
<name>A0A369B830_9BACL</name>
<dbReference type="AlphaFoldDB" id="A0A369B830"/>
<organism evidence="4 5">
    <name type="scientific">Fontibacillus phaseoli</name>
    <dbReference type="NCBI Taxonomy" id="1416533"/>
    <lineage>
        <taxon>Bacteria</taxon>
        <taxon>Bacillati</taxon>
        <taxon>Bacillota</taxon>
        <taxon>Bacilli</taxon>
        <taxon>Bacillales</taxon>
        <taxon>Paenibacillaceae</taxon>
        <taxon>Fontibacillus</taxon>
    </lineage>
</organism>
<comment type="catalytic activity">
    <reaction evidence="2">
        <text>2,5-diamino-6-hydroxy-4-(5-phosphoribosylamino)-pyrimidine + H2O = 2,5,6-triamino-4-hydroxypyrimidine + D-ribose 5-phosphate</text>
        <dbReference type="Rhea" id="RHEA:23436"/>
        <dbReference type="ChEBI" id="CHEBI:15377"/>
        <dbReference type="ChEBI" id="CHEBI:58614"/>
        <dbReference type="ChEBI" id="CHEBI:78346"/>
        <dbReference type="ChEBI" id="CHEBI:137796"/>
    </reaction>
</comment>
<evidence type="ECO:0000313" key="5">
    <source>
        <dbReference type="Proteomes" id="UP000253090"/>
    </source>
</evidence>
<dbReference type="CDD" id="cd15457">
    <property type="entry name" value="NADAR"/>
    <property type="match status" value="1"/>
</dbReference>
<dbReference type="EMBL" id="QPJW01000008">
    <property type="protein sequence ID" value="RCX17679.1"/>
    <property type="molecule type" value="Genomic_DNA"/>
</dbReference>